<organism evidence="2 3">
    <name type="scientific">Olivibacter oleidegradans</name>
    <dbReference type="NCBI Taxonomy" id="760123"/>
    <lineage>
        <taxon>Bacteria</taxon>
        <taxon>Pseudomonadati</taxon>
        <taxon>Bacteroidota</taxon>
        <taxon>Sphingobacteriia</taxon>
        <taxon>Sphingobacteriales</taxon>
        <taxon>Sphingobacteriaceae</taxon>
        <taxon>Olivibacter</taxon>
    </lineage>
</organism>
<gene>
    <name evidence="2" type="ORF">ACFFI0_24980</name>
</gene>
<dbReference type="PANTHER" id="PTHR14097:SF7">
    <property type="entry name" value="OXIDOREDUCTASE HTATIP2"/>
    <property type="match status" value="1"/>
</dbReference>
<evidence type="ECO:0000313" key="3">
    <source>
        <dbReference type="Proteomes" id="UP001589774"/>
    </source>
</evidence>
<feature type="domain" description="NAD(P)-binding" evidence="1">
    <location>
        <begin position="8"/>
        <end position="153"/>
    </location>
</feature>
<dbReference type="SUPFAM" id="SSF51735">
    <property type="entry name" value="NAD(P)-binding Rossmann-fold domains"/>
    <property type="match status" value="1"/>
</dbReference>
<dbReference type="RefSeq" id="WP_377477935.1">
    <property type="nucleotide sequence ID" value="NZ_JBHLWO010000007.1"/>
</dbReference>
<dbReference type="PANTHER" id="PTHR14097">
    <property type="entry name" value="OXIDOREDUCTASE HTATIP2"/>
    <property type="match status" value="1"/>
</dbReference>
<accession>A0ABV6HSF2</accession>
<dbReference type="Proteomes" id="UP001589774">
    <property type="component" value="Unassembled WGS sequence"/>
</dbReference>
<keyword evidence="3" id="KW-1185">Reference proteome</keyword>
<evidence type="ECO:0000259" key="1">
    <source>
        <dbReference type="Pfam" id="PF13460"/>
    </source>
</evidence>
<dbReference type="EMBL" id="JBHLWO010000007">
    <property type="protein sequence ID" value="MFC0321592.1"/>
    <property type="molecule type" value="Genomic_DNA"/>
</dbReference>
<dbReference type="InterPro" id="IPR036291">
    <property type="entry name" value="NAD(P)-bd_dom_sf"/>
</dbReference>
<dbReference type="InterPro" id="IPR016040">
    <property type="entry name" value="NAD(P)-bd_dom"/>
</dbReference>
<sequence length="219" mass="24904">MKKAVVFGATGLIGSYLLKELLNSTDYEVVTVVVRRKLTIHHPKLKLLIGDYHSLPSLKEDIKADEVYITLGTTKNKTPDQRVYYEIDHDYPVLAAKIAKERGATAVFLVTAVGANPSSGVFYLRTKGEVERDLIAQGFDHTHIFRPSMLMGNRDENRPLEKFFMAIWWFIGPLLIGKGLEKYRGIAGERVANAMIKAAQNQNEKVKIYHWREMQDLLK</sequence>
<reference evidence="2 3" key="1">
    <citation type="submission" date="2024-09" db="EMBL/GenBank/DDBJ databases">
        <authorList>
            <person name="Sun Q."/>
            <person name="Mori K."/>
        </authorList>
    </citation>
    <scope>NUCLEOTIDE SEQUENCE [LARGE SCALE GENOMIC DNA]</scope>
    <source>
        <strain evidence="2 3">CCM 7765</strain>
    </source>
</reference>
<evidence type="ECO:0000313" key="2">
    <source>
        <dbReference type="EMBL" id="MFC0321592.1"/>
    </source>
</evidence>
<dbReference type="Gene3D" id="3.40.50.720">
    <property type="entry name" value="NAD(P)-binding Rossmann-like Domain"/>
    <property type="match status" value="1"/>
</dbReference>
<dbReference type="Pfam" id="PF13460">
    <property type="entry name" value="NAD_binding_10"/>
    <property type="match status" value="1"/>
</dbReference>
<protein>
    <submittedName>
        <fullName evidence="2">NAD(P)H-binding protein</fullName>
    </submittedName>
</protein>
<proteinExistence type="predicted"/>
<name>A0ABV6HSF2_9SPHI</name>
<comment type="caution">
    <text evidence="2">The sequence shown here is derived from an EMBL/GenBank/DDBJ whole genome shotgun (WGS) entry which is preliminary data.</text>
</comment>